<gene>
    <name evidence="1" type="ORF">NDU88_003513</name>
</gene>
<keyword evidence="2" id="KW-1185">Reference proteome</keyword>
<organism evidence="1 2">
    <name type="scientific">Pleurodeles waltl</name>
    <name type="common">Iberian ribbed newt</name>
    <dbReference type="NCBI Taxonomy" id="8319"/>
    <lineage>
        <taxon>Eukaryota</taxon>
        <taxon>Metazoa</taxon>
        <taxon>Chordata</taxon>
        <taxon>Craniata</taxon>
        <taxon>Vertebrata</taxon>
        <taxon>Euteleostomi</taxon>
        <taxon>Amphibia</taxon>
        <taxon>Batrachia</taxon>
        <taxon>Caudata</taxon>
        <taxon>Salamandroidea</taxon>
        <taxon>Salamandridae</taxon>
        <taxon>Pleurodelinae</taxon>
        <taxon>Pleurodeles</taxon>
    </lineage>
</organism>
<comment type="caution">
    <text evidence="1">The sequence shown here is derived from an EMBL/GenBank/DDBJ whole genome shotgun (WGS) entry which is preliminary data.</text>
</comment>
<dbReference type="AlphaFoldDB" id="A0AAV7V0T1"/>
<sequence length="78" mass="8533">MKIIGPQRAHVPSSSTQLLPGSAFSQRVGFSYAVESTDSLQCEWLDDFLCLDESAAAAEPVLRLTKDLGDFRGGDWSR</sequence>
<name>A0AAV7V0T1_PLEWA</name>
<reference evidence="1" key="1">
    <citation type="journal article" date="2022" name="bioRxiv">
        <title>Sequencing and chromosome-scale assembly of the giantPleurodeles waltlgenome.</title>
        <authorList>
            <person name="Brown T."/>
            <person name="Elewa A."/>
            <person name="Iarovenko S."/>
            <person name="Subramanian E."/>
            <person name="Araus A.J."/>
            <person name="Petzold A."/>
            <person name="Susuki M."/>
            <person name="Suzuki K.-i.T."/>
            <person name="Hayashi T."/>
            <person name="Toyoda A."/>
            <person name="Oliveira C."/>
            <person name="Osipova E."/>
            <person name="Leigh N.D."/>
            <person name="Simon A."/>
            <person name="Yun M.H."/>
        </authorList>
    </citation>
    <scope>NUCLEOTIDE SEQUENCE</scope>
    <source>
        <strain evidence="1">20211129_DDA</strain>
        <tissue evidence="1">Liver</tissue>
    </source>
</reference>
<accession>A0AAV7V0T1</accession>
<dbReference type="Proteomes" id="UP001066276">
    <property type="component" value="Chromosome 2_2"/>
</dbReference>
<evidence type="ECO:0000313" key="1">
    <source>
        <dbReference type="EMBL" id="KAJ1194219.1"/>
    </source>
</evidence>
<dbReference type="EMBL" id="JANPWB010000004">
    <property type="protein sequence ID" value="KAJ1194219.1"/>
    <property type="molecule type" value="Genomic_DNA"/>
</dbReference>
<proteinExistence type="predicted"/>
<evidence type="ECO:0000313" key="2">
    <source>
        <dbReference type="Proteomes" id="UP001066276"/>
    </source>
</evidence>
<protein>
    <submittedName>
        <fullName evidence="1">Uncharacterized protein</fullName>
    </submittedName>
</protein>